<protein>
    <submittedName>
        <fullName evidence="3">DUF3298 and DUF4163 domain-containing protein</fullName>
    </submittedName>
</protein>
<sequence>MDKRFPVYISTMKLTMPRLEIYYPVVSGLNNINVQKNINSNILNLVYQMIKDQGYYENPQTTITGYYEIKTNERGILSIVLTNYAFSGGAHGLTIMKSLTFDVETGKLYSLKDLFKDGSNYVDVLSEIIEEQIEERDIPLITEFDKIRPDQDFYIADKALVIYFQLYELAPYAYGFPQFPISVYEIQDIIKEDGPLGEMLY</sequence>
<evidence type="ECO:0000259" key="2">
    <source>
        <dbReference type="Pfam" id="PF13739"/>
    </source>
</evidence>
<keyword evidence="4" id="KW-1185">Reference proteome</keyword>
<evidence type="ECO:0000259" key="1">
    <source>
        <dbReference type="Pfam" id="PF11738"/>
    </source>
</evidence>
<accession>A0ABS6G401</accession>
<reference evidence="3 4" key="1">
    <citation type="submission" date="2021-06" db="EMBL/GenBank/DDBJ databases">
        <authorList>
            <person name="Sun Q."/>
            <person name="Li D."/>
        </authorList>
    </citation>
    <scope>NUCLEOTIDE SEQUENCE [LARGE SCALE GENOMIC DNA]</scope>
    <source>
        <strain evidence="3 4">MSJ-5</strain>
    </source>
</reference>
<dbReference type="Pfam" id="PF11738">
    <property type="entry name" value="DUF3298"/>
    <property type="match status" value="1"/>
</dbReference>
<feature type="domain" description="DUF3298" evidence="1">
    <location>
        <begin position="112"/>
        <end position="182"/>
    </location>
</feature>
<dbReference type="Pfam" id="PF13739">
    <property type="entry name" value="PdaC"/>
    <property type="match status" value="1"/>
</dbReference>
<organism evidence="3 4">
    <name type="scientific">Alkaliphilus flagellatus</name>
    <dbReference type="NCBI Taxonomy" id="2841507"/>
    <lineage>
        <taxon>Bacteria</taxon>
        <taxon>Bacillati</taxon>
        <taxon>Bacillota</taxon>
        <taxon>Clostridia</taxon>
        <taxon>Peptostreptococcales</taxon>
        <taxon>Natronincolaceae</taxon>
        <taxon>Alkaliphilus</taxon>
    </lineage>
</organism>
<dbReference type="Proteomes" id="UP000779508">
    <property type="component" value="Unassembled WGS sequence"/>
</dbReference>
<comment type="caution">
    <text evidence="3">The sequence shown here is derived from an EMBL/GenBank/DDBJ whole genome shotgun (WGS) entry which is preliminary data.</text>
</comment>
<gene>
    <name evidence="3" type="ORF">KQI88_12390</name>
</gene>
<dbReference type="InterPro" id="IPR021729">
    <property type="entry name" value="DUF3298"/>
</dbReference>
<name>A0ABS6G401_9FIRM</name>
<evidence type="ECO:0000313" key="4">
    <source>
        <dbReference type="Proteomes" id="UP000779508"/>
    </source>
</evidence>
<dbReference type="EMBL" id="JAHLQK010000004">
    <property type="protein sequence ID" value="MBU5677212.1"/>
    <property type="molecule type" value="Genomic_DNA"/>
</dbReference>
<feature type="domain" description="Deacetylase PdaC" evidence="2">
    <location>
        <begin position="19"/>
        <end position="94"/>
    </location>
</feature>
<proteinExistence type="predicted"/>
<dbReference type="InterPro" id="IPR025303">
    <property type="entry name" value="PdaC"/>
</dbReference>
<evidence type="ECO:0000313" key="3">
    <source>
        <dbReference type="EMBL" id="MBU5677212.1"/>
    </source>
</evidence>
<dbReference type="RefSeq" id="WP_216417761.1">
    <property type="nucleotide sequence ID" value="NZ_JAHLQK010000004.1"/>
</dbReference>